<dbReference type="OMA" id="IYQRICK"/>
<reference evidence="4" key="4">
    <citation type="submission" date="2025-08" db="UniProtKB">
        <authorList>
            <consortium name="Ensembl"/>
        </authorList>
    </citation>
    <scope>IDENTIFICATION</scope>
</reference>
<dbReference type="InterPro" id="IPR003961">
    <property type="entry name" value="FN3_dom"/>
</dbReference>
<reference evidence="5" key="3">
    <citation type="journal article" date="2014" name="Nature">
        <title>Elephant shark genome provides unique insights into gnathostome evolution.</title>
        <authorList>
            <consortium name="International Elephant Shark Genome Sequencing Consortium"/>
            <person name="Venkatesh B."/>
            <person name="Lee A.P."/>
            <person name="Ravi V."/>
            <person name="Maurya A.K."/>
            <person name="Lian M.M."/>
            <person name="Swann J.B."/>
            <person name="Ohta Y."/>
            <person name="Flajnik M.F."/>
            <person name="Sutoh Y."/>
            <person name="Kasahara M."/>
            <person name="Hoon S."/>
            <person name="Gangu V."/>
            <person name="Roy S.W."/>
            <person name="Irimia M."/>
            <person name="Korzh V."/>
            <person name="Kondrychyn I."/>
            <person name="Lim Z.W."/>
            <person name="Tay B.H."/>
            <person name="Tohari S."/>
            <person name="Kong K.W."/>
            <person name="Ho S."/>
            <person name="Lorente-Galdos B."/>
            <person name="Quilez J."/>
            <person name="Marques-Bonet T."/>
            <person name="Raney B.J."/>
            <person name="Ingham P.W."/>
            <person name="Tay A."/>
            <person name="Hillier L.W."/>
            <person name="Minx P."/>
            <person name="Boehm T."/>
            <person name="Wilson R.K."/>
            <person name="Brenner S."/>
            <person name="Warren W.C."/>
        </authorList>
    </citation>
    <scope>NUCLEOTIDE SEQUENCE [LARGE SCALE GENOMIC DNA]</scope>
</reference>
<evidence type="ECO:0000313" key="4">
    <source>
        <dbReference type="Ensembl" id="ENSCMIP00000028759.1"/>
    </source>
</evidence>
<keyword evidence="2" id="KW-1133">Transmembrane helix</keyword>
<sequence>GPVTGRTVAWTPPLGPLEGYKIYIPRSNRPGLTYEQNLKGDVSFHLIDNLQEDKEYTVSIYAVYPQGPSDPVSTTKTTLKLLPVEKLTLENATTGIIQAKWPPVKGATGYRLTWESTDGQLQNVNLGDRYQFYMIQGLTLDTQYTVAINAIFGDIEGPIISARAKTLATSSVQTLRASAISTSSALITWNSVPGATGYRLAWGPTPEFAGRYRPRQLALNSSFTSHQLNHLADNTEYVLSIYVLFGTMVGPGITTTVKTSPLGYVSTFRVTTYSTTSITVIWSATVGATEYKLTWSRGNTRNQYVERNTLSFHIESLSPGTLYTISIHAMFGDAEGPPVSLSQMTASVDSAFVQPVRDLKVTDTGSNSIKIRWRKTPGLSGYRISWAPLRGGPEKTRLVPAGATSYVISEVEESSTYTIRVSTVAGGREGTPVVTTARTGKGISQCSFTCWTLSSPQGVSHFAFHICLLDLTIILLIIIFVFDIKPLHTGRMTQSASQGSL</sequence>
<evidence type="ECO:0000259" key="3">
    <source>
        <dbReference type="PROSITE" id="PS50853"/>
    </source>
</evidence>
<keyword evidence="1" id="KW-0677">Repeat</keyword>
<dbReference type="InterPro" id="IPR013783">
    <property type="entry name" value="Ig-like_fold"/>
</dbReference>
<keyword evidence="2" id="KW-0472">Membrane</keyword>
<evidence type="ECO:0000313" key="5">
    <source>
        <dbReference type="Proteomes" id="UP000314986"/>
    </source>
</evidence>
<dbReference type="AlphaFoldDB" id="A0A4W3IET5"/>
<feature type="domain" description="Fibronectin type-III" evidence="3">
    <location>
        <begin position="171"/>
        <end position="263"/>
    </location>
</feature>
<dbReference type="GO" id="GO:0007399">
    <property type="term" value="P:nervous system development"/>
    <property type="evidence" value="ECO:0007669"/>
    <property type="project" value="TreeGrafter"/>
</dbReference>
<feature type="domain" description="Fibronectin type-III" evidence="3">
    <location>
        <begin position="264"/>
        <end position="349"/>
    </location>
</feature>
<dbReference type="InterPro" id="IPR036116">
    <property type="entry name" value="FN3_sf"/>
</dbReference>
<dbReference type="GO" id="GO:0005201">
    <property type="term" value="F:extracellular matrix structural constituent"/>
    <property type="evidence" value="ECO:0007669"/>
    <property type="project" value="TreeGrafter"/>
</dbReference>
<feature type="transmembrane region" description="Helical" evidence="2">
    <location>
        <begin position="462"/>
        <end position="482"/>
    </location>
</feature>
<dbReference type="CDD" id="cd00063">
    <property type="entry name" value="FN3"/>
    <property type="match status" value="4"/>
</dbReference>
<dbReference type="InterPro" id="IPR050991">
    <property type="entry name" value="ECM_Regulatory_Proteins"/>
</dbReference>
<keyword evidence="2" id="KW-0812">Transmembrane</keyword>
<dbReference type="Proteomes" id="UP000314986">
    <property type="component" value="Unassembled WGS sequence"/>
</dbReference>
<name>A0A4W3IET5_CALMI</name>
<reference evidence="5" key="2">
    <citation type="journal article" date="2007" name="PLoS Biol.">
        <title>Survey sequencing and comparative analysis of the elephant shark (Callorhinchus milii) genome.</title>
        <authorList>
            <person name="Venkatesh B."/>
            <person name="Kirkness E.F."/>
            <person name="Loh Y.H."/>
            <person name="Halpern A.L."/>
            <person name="Lee A.P."/>
            <person name="Johnson J."/>
            <person name="Dandona N."/>
            <person name="Viswanathan L.D."/>
            <person name="Tay A."/>
            <person name="Venter J.C."/>
            <person name="Strausberg R.L."/>
            <person name="Brenner S."/>
        </authorList>
    </citation>
    <scope>NUCLEOTIDE SEQUENCE [LARGE SCALE GENOMIC DNA]</scope>
</reference>
<protein>
    <recommendedName>
        <fullName evidence="3">Fibronectin type-III domain-containing protein</fullName>
    </recommendedName>
</protein>
<accession>A0A4W3IET5</accession>
<dbReference type="GO" id="GO:0043394">
    <property type="term" value="F:proteoglycan binding"/>
    <property type="evidence" value="ECO:0007669"/>
    <property type="project" value="TreeGrafter"/>
</dbReference>
<dbReference type="STRING" id="7868.ENSCMIP00000028759"/>
<dbReference type="PROSITE" id="PS50853">
    <property type="entry name" value="FN3"/>
    <property type="match status" value="4"/>
</dbReference>
<reference evidence="5" key="1">
    <citation type="journal article" date="2006" name="Science">
        <title>Ancient noncoding elements conserved in the human genome.</title>
        <authorList>
            <person name="Venkatesh B."/>
            <person name="Kirkness E.F."/>
            <person name="Loh Y.H."/>
            <person name="Halpern A.L."/>
            <person name="Lee A.P."/>
            <person name="Johnson J."/>
            <person name="Dandona N."/>
            <person name="Viswanathan L.D."/>
            <person name="Tay A."/>
            <person name="Venter J.C."/>
            <person name="Strausberg R.L."/>
            <person name="Brenner S."/>
        </authorList>
    </citation>
    <scope>NUCLEOTIDE SEQUENCE [LARGE SCALE GENOMIC DNA]</scope>
</reference>
<evidence type="ECO:0000256" key="2">
    <source>
        <dbReference type="SAM" id="Phobius"/>
    </source>
</evidence>
<dbReference type="GO" id="GO:0005178">
    <property type="term" value="F:integrin binding"/>
    <property type="evidence" value="ECO:0007669"/>
    <property type="project" value="TreeGrafter"/>
</dbReference>
<organism evidence="4 5">
    <name type="scientific">Callorhinchus milii</name>
    <name type="common">Ghost shark</name>
    <dbReference type="NCBI Taxonomy" id="7868"/>
    <lineage>
        <taxon>Eukaryota</taxon>
        <taxon>Metazoa</taxon>
        <taxon>Chordata</taxon>
        <taxon>Craniata</taxon>
        <taxon>Vertebrata</taxon>
        <taxon>Chondrichthyes</taxon>
        <taxon>Holocephali</taxon>
        <taxon>Chimaeriformes</taxon>
        <taxon>Callorhinchidae</taxon>
        <taxon>Callorhinchus</taxon>
    </lineage>
</organism>
<dbReference type="GeneTree" id="ENSGT00940000153769"/>
<dbReference type="Gene3D" id="2.60.40.10">
    <property type="entry name" value="Immunoglobulins"/>
    <property type="match status" value="5"/>
</dbReference>
<dbReference type="Ensembl" id="ENSCMIT00000029219.1">
    <property type="protein sequence ID" value="ENSCMIP00000028759.1"/>
    <property type="gene ID" value="ENSCMIG00000012477.1"/>
</dbReference>
<reference evidence="4" key="5">
    <citation type="submission" date="2025-09" db="UniProtKB">
        <authorList>
            <consortium name="Ensembl"/>
        </authorList>
    </citation>
    <scope>IDENTIFICATION</scope>
</reference>
<dbReference type="GO" id="GO:0007044">
    <property type="term" value="P:cell-substrate junction assembly"/>
    <property type="evidence" value="ECO:0007669"/>
    <property type="project" value="TreeGrafter"/>
</dbReference>
<dbReference type="Pfam" id="PF00041">
    <property type="entry name" value="fn3"/>
    <property type="match status" value="3"/>
</dbReference>
<keyword evidence="5" id="KW-1185">Reference proteome</keyword>
<feature type="domain" description="Fibronectin type-III" evidence="3">
    <location>
        <begin position="355"/>
        <end position="443"/>
    </location>
</feature>
<dbReference type="PANTHER" id="PTHR46708:SF7">
    <property type="entry name" value="FIBRONECTIN TYPE-III DOMAIN-CONTAINING PROTEIN"/>
    <property type="match status" value="1"/>
</dbReference>
<feature type="domain" description="Fibronectin type-III" evidence="3">
    <location>
        <begin position="1"/>
        <end position="84"/>
    </location>
</feature>
<dbReference type="GO" id="GO:0007507">
    <property type="term" value="P:heart development"/>
    <property type="evidence" value="ECO:0007669"/>
    <property type="project" value="TreeGrafter"/>
</dbReference>
<dbReference type="SMART" id="SM00060">
    <property type="entry name" value="FN3"/>
    <property type="match status" value="5"/>
</dbReference>
<dbReference type="SUPFAM" id="SSF49265">
    <property type="entry name" value="Fibronectin type III"/>
    <property type="match status" value="4"/>
</dbReference>
<proteinExistence type="predicted"/>
<dbReference type="FunFam" id="2.60.40.10:FF:000307">
    <property type="entry name" value="collagen alpha-1(VII) chain isoform X1"/>
    <property type="match status" value="1"/>
</dbReference>
<dbReference type="GO" id="GO:0007160">
    <property type="term" value="P:cell-matrix adhesion"/>
    <property type="evidence" value="ECO:0007669"/>
    <property type="project" value="TreeGrafter"/>
</dbReference>
<evidence type="ECO:0000256" key="1">
    <source>
        <dbReference type="ARBA" id="ARBA00022737"/>
    </source>
</evidence>
<dbReference type="InParanoid" id="A0A4W3IET5"/>
<dbReference type="PANTHER" id="PTHR46708">
    <property type="entry name" value="TENASCIN"/>
    <property type="match status" value="1"/>
</dbReference>